<dbReference type="Pfam" id="PF01128">
    <property type="entry name" value="IspD"/>
    <property type="match status" value="1"/>
</dbReference>
<dbReference type="InterPro" id="IPR029044">
    <property type="entry name" value="Nucleotide-diphossugar_trans"/>
</dbReference>
<sequence length="239" mass="27185">MSNIAIIIAAGRGERTLQDIPKQFINVYDKPIIIYTLENFQKHPDIDGIVVSCLDGWHDILRAYAKQYNITKLMDIVTGGSTVHESYRNALNVLDGKAKDDDIVVLHDGIRPMINEAVLSDVIVTCRKYGNGVSSLPYNEQIFIKKDEISTVKYINRETLRRVQTPQAYYFGKLRKAYEKAFSEKIGIYGPSYTNNMMVDLGETLYFASGSERNIKITTTEDIEIFKALLGTKRDSWLK</sequence>
<proteinExistence type="predicted"/>
<dbReference type="InterPro" id="IPR034683">
    <property type="entry name" value="IspD/TarI"/>
</dbReference>
<dbReference type="AlphaFoldDB" id="A0A1M6W311"/>
<dbReference type="Proteomes" id="UP000184263">
    <property type="component" value="Unassembled WGS sequence"/>
</dbReference>
<organism evidence="3 4">
    <name type="scientific">Selenomonas ruminantium</name>
    <dbReference type="NCBI Taxonomy" id="971"/>
    <lineage>
        <taxon>Bacteria</taxon>
        <taxon>Bacillati</taxon>
        <taxon>Bacillota</taxon>
        <taxon>Negativicutes</taxon>
        <taxon>Selenomonadales</taxon>
        <taxon>Selenomonadaceae</taxon>
        <taxon>Selenomonas</taxon>
    </lineage>
</organism>
<reference evidence="3 4" key="1">
    <citation type="submission" date="2016-11" db="EMBL/GenBank/DDBJ databases">
        <authorList>
            <person name="Jaros S."/>
            <person name="Januszkiewicz K."/>
            <person name="Wedrychowicz H."/>
        </authorList>
    </citation>
    <scope>NUCLEOTIDE SEQUENCE [LARGE SCALE GENOMIC DNA]</scope>
    <source>
        <strain evidence="3 4">HD4</strain>
    </source>
</reference>
<dbReference type="PANTHER" id="PTHR43015">
    <property type="entry name" value="D-RIBITOL-5-PHOSPHATE CYTIDYLYLTRANSFERASE"/>
    <property type="match status" value="1"/>
</dbReference>
<dbReference type="Gene3D" id="3.90.550.10">
    <property type="entry name" value="Spore Coat Polysaccharide Biosynthesis Protein SpsA, Chain A"/>
    <property type="match status" value="1"/>
</dbReference>
<gene>
    <name evidence="3" type="ORF">SAMN05216582_12226</name>
</gene>
<keyword evidence="2 3" id="KW-0548">Nucleotidyltransferase</keyword>
<dbReference type="PANTHER" id="PTHR43015:SF1">
    <property type="entry name" value="D-RIBITOL-5-PHOSPHATE CYTIDYLYLTRANSFERASE"/>
    <property type="match status" value="1"/>
</dbReference>
<evidence type="ECO:0000313" key="4">
    <source>
        <dbReference type="Proteomes" id="UP000184263"/>
    </source>
</evidence>
<dbReference type="SUPFAM" id="SSF53448">
    <property type="entry name" value="Nucleotide-diphospho-sugar transferases"/>
    <property type="match status" value="1"/>
</dbReference>
<dbReference type="RefSeq" id="WP_073091290.1">
    <property type="nucleotide sequence ID" value="NZ_FRBC01000022.1"/>
</dbReference>
<dbReference type="CDD" id="cd02516">
    <property type="entry name" value="CDP-ME_synthetase"/>
    <property type="match status" value="1"/>
</dbReference>
<evidence type="ECO:0000256" key="1">
    <source>
        <dbReference type="ARBA" id="ARBA00022679"/>
    </source>
</evidence>
<dbReference type="GO" id="GO:0005829">
    <property type="term" value="C:cytosol"/>
    <property type="evidence" value="ECO:0007669"/>
    <property type="project" value="TreeGrafter"/>
</dbReference>
<dbReference type="OrthoDB" id="9806837at2"/>
<protein>
    <submittedName>
        <fullName evidence="3">2-C-methyl-D-erythritol 4-phosphate cytidylyltransferase</fullName>
    </submittedName>
</protein>
<accession>A0A1M6W311</accession>
<evidence type="ECO:0000256" key="2">
    <source>
        <dbReference type="ARBA" id="ARBA00022695"/>
    </source>
</evidence>
<dbReference type="EMBL" id="FRBC01000022">
    <property type="protein sequence ID" value="SHK88154.1"/>
    <property type="molecule type" value="Genomic_DNA"/>
</dbReference>
<dbReference type="GO" id="GO:0070567">
    <property type="term" value="F:cytidylyltransferase activity"/>
    <property type="evidence" value="ECO:0007669"/>
    <property type="project" value="InterPro"/>
</dbReference>
<evidence type="ECO:0000313" key="3">
    <source>
        <dbReference type="EMBL" id="SHK88154.1"/>
    </source>
</evidence>
<name>A0A1M6W311_SELRU</name>
<keyword evidence="1 3" id="KW-0808">Transferase</keyword>